<feature type="transmembrane region" description="Helical" evidence="1">
    <location>
        <begin position="6"/>
        <end position="25"/>
    </location>
</feature>
<dbReference type="Proteomes" id="UP000696931">
    <property type="component" value="Unassembled WGS sequence"/>
</dbReference>
<accession>A0A933SBI2</accession>
<evidence type="ECO:0000313" key="3">
    <source>
        <dbReference type="Proteomes" id="UP000696931"/>
    </source>
</evidence>
<keyword evidence="1" id="KW-1133">Transmembrane helix</keyword>
<evidence type="ECO:0000256" key="1">
    <source>
        <dbReference type="SAM" id="Phobius"/>
    </source>
</evidence>
<proteinExistence type="predicted"/>
<gene>
    <name evidence="2" type="ORF">HZA61_04610</name>
</gene>
<organism evidence="2 3">
    <name type="scientific">Eiseniibacteriota bacterium</name>
    <dbReference type="NCBI Taxonomy" id="2212470"/>
    <lineage>
        <taxon>Bacteria</taxon>
        <taxon>Candidatus Eiseniibacteriota</taxon>
    </lineage>
</organism>
<keyword evidence="1" id="KW-0812">Transmembrane</keyword>
<comment type="caution">
    <text evidence="2">The sequence shown here is derived from an EMBL/GenBank/DDBJ whole genome shotgun (WGS) entry which is preliminary data.</text>
</comment>
<dbReference type="EMBL" id="JACRIW010000033">
    <property type="protein sequence ID" value="MBI5168753.1"/>
    <property type="molecule type" value="Genomic_DNA"/>
</dbReference>
<keyword evidence="1" id="KW-0472">Membrane</keyword>
<sequence length="122" mass="13392">MNSLWIVAFILFDVLVTAAVLLVVIRRRGGVAGAIGFDPKQAMGVSRELEADAEQYLRANWSGDSTTLPQALTGLLDRVESKLAAEHLELDRERLKPIVLQIVTAKHLADARDAREAMKKVA</sequence>
<name>A0A933SBI2_UNCEI</name>
<evidence type="ECO:0000313" key="2">
    <source>
        <dbReference type="EMBL" id="MBI5168753.1"/>
    </source>
</evidence>
<reference evidence="2" key="1">
    <citation type="submission" date="2020-07" db="EMBL/GenBank/DDBJ databases">
        <title>Huge and variable diversity of episymbiotic CPR bacteria and DPANN archaea in groundwater ecosystems.</title>
        <authorList>
            <person name="He C.Y."/>
            <person name="Keren R."/>
            <person name="Whittaker M."/>
            <person name="Farag I.F."/>
            <person name="Doudna J."/>
            <person name="Cate J.H.D."/>
            <person name="Banfield J.F."/>
        </authorList>
    </citation>
    <scope>NUCLEOTIDE SEQUENCE</scope>
    <source>
        <strain evidence="2">NC_groundwater_1813_Pr3_B-0.1um_71_17</strain>
    </source>
</reference>
<dbReference type="AlphaFoldDB" id="A0A933SBI2"/>
<protein>
    <submittedName>
        <fullName evidence="2">Uncharacterized protein</fullName>
    </submittedName>
</protein>